<reference evidence="2" key="3">
    <citation type="journal article" date="2017" name="Nature">
        <title>Genome sequence of the progenitor of the wheat D genome Aegilops tauschii.</title>
        <authorList>
            <person name="Luo M.C."/>
            <person name="Gu Y.Q."/>
            <person name="Puiu D."/>
            <person name="Wang H."/>
            <person name="Twardziok S.O."/>
            <person name="Deal K.R."/>
            <person name="Huo N."/>
            <person name="Zhu T."/>
            <person name="Wang L."/>
            <person name="Wang Y."/>
            <person name="McGuire P.E."/>
            <person name="Liu S."/>
            <person name="Long H."/>
            <person name="Ramasamy R.K."/>
            <person name="Rodriguez J.C."/>
            <person name="Van S.L."/>
            <person name="Yuan L."/>
            <person name="Wang Z."/>
            <person name="Xia Z."/>
            <person name="Xiao L."/>
            <person name="Anderson O.D."/>
            <person name="Ouyang S."/>
            <person name="Liang Y."/>
            <person name="Zimin A.V."/>
            <person name="Pertea G."/>
            <person name="Qi P."/>
            <person name="Bennetzen J.L."/>
            <person name="Dai X."/>
            <person name="Dawson M.W."/>
            <person name="Muller H.G."/>
            <person name="Kugler K."/>
            <person name="Rivarola-Duarte L."/>
            <person name="Spannagl M."/>
            <person name="Mayer K.F.X."/>
            <person name="Lu F.H."/>
            <person name="Bevan M.W."/>
            <person name="Leroy P."/>
            <person name="Li P."/>
            <person name="You F.M."/>
            <person name="Sun Q."/>
            <person name="Liu Z."/>
            <person name="Lyons E."/>
            <person name="Wicker T."/>
            <person name="Salzberg S.L."/>
            <person name="Devos K.M."/>
            <person name="Dvorak J."/>
        </authorList>
    </citation>
    <scope>NUCLEOTIDE SEQUENCE [LARGE SCALE GENOMIC DNA]</scope>
    <source>
        <strain evidence="2">cv. AL8/78</strain>
    </source>
</reference>
<dbReference type="AlphaFoldDB" id="A0A453PAE3"/>
<dbReference type="EnsemblPlants" id="AET6Gv20670700.1">
    <property type="protein sequence ID" value="AET6Gv20670700.1"/>
    <property type="gene ID" value="AET6Gv20670700"/>
</dbReference>
<evidence type="ECO:0000256" key="1">
    <source>
        <dbReference type="SAM" id="MobiDB-lite"/>
    </source>
</evidence>
<proteinExistence type="predicted"/>
<protein>
    <submittedName>
        <fullName evidence="2">Uncharacterized protein</fullName>
    </submittedName>
</protein>
<reference evidence="2" key="4">
    <citation type="submission" date="2019-03" db="UniProtKB">
        <authorList>
            <consortium name="EnsemblPlants"/>
        </authorList>
    </citation>
    <scope>IDENTIFICATION</scope>
</reference>
<dbReference type="PANTHER" id="PTHR46922:SF4">
    <property type="entry name" value="DHHA1 DOMAIN PROTEIN"/>
    <property type="match status" value="1"/>
</dbReference>
<dbReference type="PANTHER" id="PTHR46922">
    <property type="entry name" value="DHHA1 DOMAIN PROTEIN"/>
    <property type="match status" value="1"/>
</dbReference>
<organism evidence="2 3">
    <name type="scientific">Aegilops tauschii subsp. strangulata</name>
    <name type="common">Goatgrass</name>
    <dbReference type="NCBI Taxonomy" id="200361"/>
    <lineage>
        <taxon>Eukaryota</taxon>
        <taxon>Viridiplantae</taxon>
        <taxon>Streptophyta</taxon>
        <taxon>Embryophyta</taxon>
        <taxon>Tracheophyta</taxon>
        <taxon>Spermatophyta</taxon>
        <taxon>Magnoliopsida</taxon>
        <taxon>Liliopsida</taxon>
        <taxon>Poales</taxon>
        <taxon>Poaceae</taxon>
        <taxon>BOP clade</taxon>
        <taxon>Pooideae</taxon>
        <taxon>Triticodae</taxon>
        <taxon>Triticeae</taxon>
        <taxon>Triticinae</taxon>
        <taxon>Aegilops</taxon>
    </lineage>
</organism>
<keyword evidence="3" id="KW-1185">Reference proteome</keyword>
<reference evidence="3" key="1">
    <citation type="journal article" date="2014" name="Science">
        <title>Ancient hybridizations among the ancestral genomes of bread wheat.</title>
        <authorList>
            <consortium name="International Wheat Genome Sequencing Consortium,"/>
            <person name="Marcussen T."/>
            <person name="Sandve S.R."/>
            <person name="Heier L."/>
            <person name="Spannagl M."/>
            <person name="Pfeifer M."/>
            <person name="Jakobsen K.S."/>
            <person name="Wulff B.B."/>
            <person name="Steuernagel B."/>
            <person name="Mayer K.F."/>
            <person name="Olsen O.A."/>
        </authorList>
    </citation>
    <scope>NUCLEOTIDE SEQUENCE [LARGE SCALE GENOMIC DNA]</scope>
    <source>
        <strain evidence="3">cv. AL8/78</strain>
    </source>
</reference>
<dbReference type="Gramene" id="AET6Gv20670700.1">
    <property type="protein sequence ID" value="AET6Gv20670700.1"/>
    <property type="gene ID" value="AET6Gv20670700"/>
</dbReference>
<evidence type="ECO:0000313" key="3">
    <source>
        <dbReference type="Proteomes" id="UP000015105"/>
    </source>
</evidence>
<sequence>YFRRCQNHETRKPTHPPAAPAAPLFPSKLAIRLGAAIHMACAAGSARKASAVLYHYPCPDGAFAALAAHLYFSAAALPVRFFPNTVYDPIR</sequence>
<dbReference type="Proteomes" id="UP000015105">
    <property type="component" value="Chromosome 6D"/>
</dbReference>
<accession>A0A453PAE3</accession>
<feature type="compositionally biased region" description="Basic and acidic residues" evidence="1">
    <location>
        <begin position="1"/>
        <end position="12"/>
    </location>
</feature>
<feature type="region of interest" description="Disordered" evidence="1">
    <location>
        <begin position="1"/>
        <end position="21"/>
    </location>
</feature>
<reference evidence="2" key="5">
    <citation type="journal article" date="2021" name="G3 (Bethesda)">
        <title>Aegilops tauschii genome assembly Aet v5.0 features greater sequence contiguity and improved annotation.</title>
        <authorList>
            <person name="Wang L."/>
            <person name="Zhu T."/>
            <person name="Rodriguez J.C."/>
            <person name="Deal K.R."/>
            <person name="Dubcovsky J."/>
            <person name="McGuire P.E."/>
            <person name="Lux T."/>
            <person name="Spannagl M."/>
            <person name="Mayer K.F.X."/>
            <person name="Baldrich P."/>
            <person name="Meyers B.C."/>
            <person name="Huo N."/>
            <person name="Gu Y.Q."/>
            <person name="Zhou H."/>
            <person name="Devos K.M."/>
            <person name="Bennetzen J.L."/>
            <person name="Unver T."/>
            <person name="Budak H."/>
            <person name="Gulick P.J."/>
            <person name="Galiba G."/>
            <person name="Kalapos B."/>
            <person name="Nelson D.R."/>
            <person name="Li P."/>
            <person name="You F.M."/>
            <person name="Luo M.C."/>
            <person name="Dvorak J."/>
        </authorList>
    </citation>
    <scope>NUCLEOTIDE SEQUENCE [LARGE SCALE GENOMIC DNA]</scope>
    <source>
        <strain evidence="2">cv. AL8/78</strain>
    </source>
</reference>
<reference evidence="3" key="2">
    <citation type="journal article" date="2017" name="Nat. Plants">
        <title>The Aegilops tauschii genome reveals multiple impacts of transposons.</title>
        <authorList>
            <person name="Zhao G."/>
            <person name="Zou C."/>
            <person name="Li K."/>
            <person name="Wang K."/>
            <person name="Li T."/>
            <person name="Gao L."/>
            <person name="Zhang X."/>
            <person name="Wang H."/>
            <person name="Yang Z."/>
            <person name="Liu X."/>
            <person name="Jiang W."/>
            <person name="Mao L."/>
            <person name="Kong X."/>
            <person name="Jiao Y."/>
            <person name="Jia J."/>
        </authorList>
    </citation>
    <scope>NUCLEOTIDE SEQUENCE [LARGE SCALE GENOMIC DNA]</scope>
    <source>
        <strain evidence="3">cv. AL8/78</strain>
    </source>
</reference>
<name>A0A453PAE3_AEGTS</name>
<evidence type="ECO:0000313" key="2">
    <source>
        <dbReference type="EnsemblPlants" id="AET6Gv20670700.1"/>
    </source>
</evidence>